<sequence>MTAVADLDMERFKGKWYTHSLYPPLSLKVPKCQSTEFVEKAGHHFIVKARELSGQTGTVRFRKAPILKVEPKYGRYVLGTKNPAFPEGVLLYVLDTDYTNFAIRFMCFDSSHIFSFHWAVIQTRKRLPSAQVIYMAQYYANRAGLMISDMSKVHQESCPPDT</sequence>
<dbReference type="PIRSF" id="PIRSF036893">
    <property type="entry name" value="Lipocalin_ApoD"/>
    <property type="match status" value="1"/>
</dbReference>
<dbReference type="InterPro" id="IPR012674">
    <property type="entry name" value="Calycin"/>
</dbReference>
<reference evidence="2" key="1">
    <citation type="submission" date="2025-05" db="UniProtKB">
        <authorList>
            <consortium name="RefSeq"/>
        </authorList>
    </citation>
    <scope>NUCLEOTIDE SEQUENCE [LARGE SCALE GENOMIC DNA]</scope>
</reference>
<dbReference type="GO" id="GO:0006629">
    <property type="term" value="P:lipid metabolic process"/>
    <property type="evidence" value="ECO:0007669"/>
    <property type="project" value="TreeGrafter"/>
</dbReference>
<organism evidence="2 3">
    <name type="scientific">Drosophila suzukii</name>
    <name type="common">Spotted-wing drosophila fruit fly</name>
    <dbReference type="NCBI Taxonomy" id="28584"/>
    <lineage>
        <taxon>Eukaryota</taxon>
        <taxon>Metazoa</taxon>
        <taxon>Ecdysozoa</taxon>
        <taxon>Arthropoda</taxon>
        <taxon>Hexapoda</taxon>
        <taxon>Insecta</taxon>
        <taxon>Pterygota</taxon>
        <taxon>Neoptera</taxon>
        <taxon>Endopterygota</taxon>
        <taxon>Diptera</taxon>
        <taxon>Brachycera</taxon>
        <taxon>Muscomorpha</taxon>
        <taxon>Ephydroidea</taxon>
        <taxon>Drosophilidae</taxon>
        <taxon>Drosophila</taxon>
        <taxon>Sophophora</taxon>
    </lineage>
</organism>
<dbReference type="GO" id="GO:0000302">
    <property type="term" value="P:response to reactive oxygen species"/>
    <property type="evidence" value="ECO:0007669"/>
    <property type="project" value="TreeGrafter"/>
</dbReference>
<evidence type="ECO:0000313" key="3">
    <source>
        <dbReference type="RefSeq" id="XP_016933445.3"/>
    </source>
</evidence>
<proteinExistence type="inferred from homology"/>
<protein>
    <submittedName>
        <fullName evidence="3">Apolipoprotein D</fullName>
    </submittedName>
</protein>
<dbReference type="InterPro" id="IPR022271">
    <property type="entry name" value="Lipocalin_ApoD"/>
</dbReference>
<dbReference type="PANTHER" id="PTHR10612:SF34">
    <property type="entry name" value="APOLIPOPROTEIN D"/>
    <property type="match status" value="1"/>
</dbReference>
<dbReference type="GeneID" id="108012538"/>
<evidence type="ECO:0000313" key="2">
    <source>
        <dbReference type="Proteomes" id="UP001652628"/>
    </source>
</evidence>
<evidence type="ECO:0000256" key="1">
    <source>
        <dbReference type="PIRNR" id="PIRNR036893"/>
    </source>
</evidence>
<dbReference type="AlphaFoldDB" id="A0AB39ZCZ0"/>
<accession>A0AB39ZCZ0</accession>
<dbReference type="SUPFAM" id="SSF50814">
    <property type="entry name" value="Lipocalins"/>
    <property type="match status" value="1"/>
</dbReference>
<dbReference type="RefSeq" id="XP_016933445.3">
    <property type="nucleotide sequence ID" value="XM_017077956.4"/>
</dbReference>
<comment type="similarity">
    <text evidence="1">Belongs to the calycin superfamily. Lipocalin family.</text>
</comment>
<dbReference type="PANTHER" id="PTHR10612">
    <property type="entry name" value="APOLIPOPROTEIN D"/>
    <property type="match status" value="1"/>
</dbReference>
<name>A0AB39ZCZ0_DROSZ</name>
<keyword evidence="2" id="KW-1185">Reference proteome</keyword>
<gene>
    <name evidence="3" type="primary">LOC108012538</name>
</gene>
<reference evidence="3" key="2">
    <citation type="submission" date="2025-08" db="UniProtKB">
        <authorList>
            <consortium name="RefSeq"/>
        </authorList>
    </citation>
    <scope>IDENTIFICATION</scope>
</reference>
<dbReference type="Gene3D" id="2.40.128.20">
    <property type="match status" value="1"/>
</dbReference>
<dbReference type="Proteomes" id="UP001652628">
    <property type="component" value="Chromosome 2L"/>
</dbReference>
<dbReference type="GO" id="GO:0005737">
    <property type="term" value="C:cytoplasm"/>
    <property type="evidence" value="ECO:0007669"/>
    <property type="project" value="TreeGrafter"/>
</dbReference>